<dbReference type="GO" id="GO:0016020">
    <property type="term" value="C:membrane"/>
    <property type="evidence" value="ECO:0007669"/>
    <property type="project" value="InterPro"/>
</dbReference>
<evidence type="ECO:0000256" key="1">
    <source>
        <dbReference type="SAM" id="SignalP"/>
    </source>
</evidence>
<dbReference type="GO" id="GO:0047756">
    <property type="term" value="F:chondroitin 4-sulfotransferase activity"/>
    <property type="evidence" value="ECO:0007669"/>
    <property type="project" value="InterPro"/>
</dbReference>
<protein>
    <submittedName>
        <fullName evidence="3">Sulfotransfer_1 domain-containing protein</fullName>
    </submittedName>
</protein>
<dbReference type="GO" id="GO:1902884">
    <property type="term" value="P:positive regulation of response to oxidative stress"/>
    <property type="evidence" value="ECO:0007669"/>
    <property type="project" value="InterPro"/>
</dbReference>
<dbReference type="Proteomes" id="UP000038045">
    <property type="component" value="Unplaced"/>
</dbReference>
<keyword evidence="2" id="KW-1185">Reference proteome</keyword>
<organism evidence="2 3">
    <name type="scientific">Parastrongyloides trichosuri</name>
    <name type="common">Possum-specific nematode worm</name>
    <dbReference type="NCBI Taxonomy" id="131310"/>
    <lineage>
        <taxon>Eukaryota</taxon>
        <taxon>Metazoa</taxon>
        <taxon>Ecdysozoa</taxon>
        <taxon>Nematoda</taxon>
        <taxon>Chromadorea</taxon>
        <taxon>Rhabditida</taxon>
        <taxon>Tylenchina</taxon>
        <taxon>Panagrolaimomorpha</taxon>
        <taxon>Strongyloidoidea</taxon>
        <taxon>Strongyloididae</taxon>
        <taxon>Parastrongyloides</taxon>
    </lineage>
</organism>
<dbReference type="PANTHER" id="PTHR22900">
    <property type="entry name" value="PROTEIN CBG14245-RELATED"/>
    <property type="match status" value="1"/>
</dbReference>
<sequence>MRIIFLLLILSHIAILKYSKKSFYREVDLRKNYNPAFILNYDYLSQPLSEGPVTSTNGDVNIVVPKFKLHACLIGKNFSNMLWSLFCYLYDEKAFTKKHRFLKENYWGKNICSKNIVESNFKRSAIKYNKRRLIRFEKEWKHIMVIRHPIDRFISAFTSLCTSQHYNANSYRACFTCGNDMKCLLNNIHYKMNSFLTKNEKVDHFLVYNFFPQTWQCQYHEYKRHYITIKYDSSNLELFYENLISLLEEQRISEGTVAYINNEIRNTTGILTKKHKDLNSYYKSEIYNDPYLLKMISIIYYNDFKEFNFDYPYPKIKI</sequence>
<evidence type="ECO:0000313" key="2">
    <source>
        <dbReference type="Proteomes" id="UP000038045"/>
    </source>
</evidence>
<feature type="chain" id="PRO_5005891052" evidence="1">
    <location>
        <begin position="20"/>
        <end position="318"/>
    </location>
</feature>
<dbReference type="GO" id="GO:0050650">
    <property type="term" value="P:chondroitin sulfate proteoglycan biosynthetic process"/>
    <property type="evidence" value="ECO:0007669"/>
    <property type="project" value="InterPro"/>
</dbReference>
<reference evidence="3" key="1">
    <citation type="submission" date="2017-02" db="UniProtKB">
        <authorList>
            <consortium name="WormBaseParasite"/>
        </authorList>
    </citation>
    <scope>IDENTIFICATION</scope>
</reference>
<accession>A0A0N4Z466</accession>
<dbReference type="InterPro" id="IPR027417">
    <property type="entry name" value="P-loop_NTPase"/>
</dbReference>
<dbReference type="InterPro" id="IPR005331">
    <property type="entry name" value="Sulfotransferase"/>
</dbReference>
<dbReference type="AlphaFoldDB" id="A0A0N4Z466"/>
<dbReference type="SUPFAM" id="SSF52540">
    <property type="entry name" value="P-loop containing nucleoside triphosphate hydrolases"/>
    <property type="match status" value="1"/>
</dbReference>
<dbReference type="PANTHER" id="PTHR22900:SF10">
    <property type="entry name" value="CARBOHYDRATE SULFOTRANSFERASE"/>
    <property type="match status" value="1"/>
</dbReference>
<dbReference type="Pfam" id="PF03567">
    <property type="entry name" value="Sulfotransfer_2"/>
    <property type="match status" value="1"/>
</dbReference>
<keyword evidence="1" id="KW-0732">Signal</keyword>
<feature type="signal peptide" evidence="1">
    <location>
        <begin position="1"/>
        <end position="19"/>
    </location>
</feature>
<dbReference type="InterPro" id="IPR007669">
    <property type="entry name" value="Chst-1-like"/>
</dbReference>
<evidence type="ECO:0000313" key="3">
    <source>
        <dbReference type="WBParaSite" id="PTRK_0000178700.1"/>
    </source>
</evidence>
<dbReference type="WBParaSite" id="PTRK_0000178700.1">
    <property type="protein sequence ID" value="PTRK_0000178700.1"/>
    <property type="gene ID" value="PTRK_0000178700"/>
</dbReference>
<name>A0A0N4Z466_PARTI</name>
<proteinExistence type="predicted"/>
<dbReference type="Gene3D" id="3.40.50.300">
    <property type="entry name" value="P-loop containing nucleotide triphosphate hydrolases"/>
    <property type="match status" value="1"/>
</dbReference>